<dbReference type="EMBL" id="RBAH01000013">
    <property type="protein sequence ID" value="RKN82033.1"/>
    <property type="molecule type" value="Genomic_DNA"/>
</dbReference>
<accession>A0A3B0C7K0</accession>
<evidence type="ECO:0000256" key="1">
    <source>
        <dbReference type="ARBA" id="ARBA00022801"/>
    </source>
</evidence>
<evidence type="ECO:0000313" key="4">
    <source>
        <dbReference type="EMBL" id="RKN82033.1"/>
    </source>
</evidence>
<dbReference type="InterPro" id="IPR005754">
    <property type="entry name" value="Sortase"/>
</dbReference>
<dbReference type="InterPro" id="IPR042000">
    <property type="entry name" value="Sortase_D_2"/>
</dbReference>
<dbReference type="InterPro" id="IPR023365">
    <property type="entry name" value="Sortase_dom-sf"/>
</dbReference>
<keyword evidence="3" id="KW-1133">Transmembrane helix</keyword>
<keyword evidence="3" id="KW-0472">Membrane</keyword>
<keyword evidence="5" id="KW-1185">Reference proteome</keyword>
<evidence type="ECO:0000256" key="3">
    <source>
        <dbReference type="SAM" id="Phobius"/>
    </source>
</evidence>
<proteinExistence type="predicted"/>
<dbReference type="Proteomes" id="UP000282311">
    <property type="component" value="Unassembled WGS sequence"/>
</dbReference>
<protein>
    <submittedName>
        <fullName evidence="4">Class D sortase</fullName>
    </submittedName>
</protein>
<dbReference type="RefSeq" id="WP_120748787.1">
    <property type="nucleotide sequence ID" value="NZ_RBAH01000013.1"/>
</dbReference>
<dbReference type="Gene3D" id="2.40.260.10">
    <property type="entry name" value="Sortase"/>
    <property type="match status" value="1"/>
</dbReference>
<dbReference type="CDD" id="cd06166">
    <property type="entry name" value="Sortase_D_2"/>
    <property type="match status" value="1"/>
</dbReference>
<feature type="active site" description="Proton donor/acceptor" evidence="2">
    <location>
        <position position="163"/>
    </location>
</feature>
<evidence type="ECO:0000256" key="2">
    <source>
        <dbReference type="PIRSR" id="PIRSR605754-1"/>
    </source>
</evidence>
<organism evidence="4 5">
    <name type="scientific">Paenibacillus ginsengarvi</name>
    <dbReference type="NCBI Taxonomy" id="400777"/>
    <lineage>
        <taxon>Bacteria</taxon>
        <taxon>Bacillati</taxon>
        <taxon>Bacillota</taxon>
        <taxon>Bacilli</taxon>
        <taxon>Bacillales</taxon>
        <taxon>Paenibacillaceae</taxon>
        <taxon>Paenibacillus</taxon>
    </lineage>
</organism>
<reference evidence="4 5" key="1">
    <citation type="journal article" date="2007" name="Int. J. Syst. Evol. Microbiol.">
        <title>Paenibacillus ginsengarvi sp. nov., isolated from soil from ginseng cultivation.</title>
        <authorList>
            <person name="Yoon M.H."/>
            <person name="Ten L.N."/>
            <person name="Im W.T."/>
        </authorList>
    </citation>
    <scope>NUCLEOTIDE SEQUENCE [LARGE SCALE GENOMIC DNA]</scope>
    <source>
        <strain evidence="4 5">KCTC 13059</strain>
    </source>
</reference>
<dbReference type="Pfam" id="PF04203">
    <property type="entry name" value="Sortase"/>
    <property type="match status" value="1"/>
</dbReference>
<feature type="active site" description="Acyl-thioester intermediate" evidence="2">
    <location>
        <position position="225"/>
    </location>
</feature>
<dbReference type="NCBIfam" id="TIGR01076">
    <property type="entry name" value="sortase_fam"/>
    <property type="match status" value="1"/>
</dbReference>
<evidence type="ECO:0000313" key="5">
    <source>
        <dbReference type="Proteomes" id="UP000282311"/>
    </source>
</evidence>
<name>A0A3B0C7K0_9BACL</name>
<comment type="caution">
    <text evidence="4">The sequence shown here is derived from an EMBL/GenBank/DDBJ whole genome shotgun (WGS) entry which is preliminary data.</text>
</comment>
<sequence length="242" mass="26295">MRWRVLSYSLIVLGLVVLVAPKWMEWRSDWEMNKLLREADHLVQPKGAIVDTSVISGYERVSNLLAQVSTRPEEDEPSVPAETEAAALPVPAAANEADVREAAPQAVADKPREKAIAVIEIGSIGVKLPVLEGATEANMSAAATHMTETAPLGEVGNAAIAAHRARTKGRLFNRLDEVKVGDSILIRTANATYEYTVYETLLVAPDDVSVLESDGKEKRLTLITCDPVVNATHRLIVHAKME</sequence>
<dbReference type="OrthoDB" id="154054at2"/>
<feature type="transmembrane region" description="Helical" evidence="3">
    <location>
        <begin position="6"/>
        <end position="24"/>
    </location>
</feature>
<dbReference type="AlphaFoldDB" id="A0A3B0C7K0"/>
<dbReference type="GO" id="GO:0016787">
    <property type="term" value="F:hydrolase activity"/>
    <property type="evidence" value="ECO:0007669"/>
    <property type="project" value="UniProtKB-KW"/>
</dbReference>
<keyword evidence="1" id="KW-0378">Hydrolase</keyword>
<keyword evidence="3" id="KW-0812">Transmembrane</keyword>
<gene>
    <name evidence="4" type="ORF">D7M11_18850</name>
</gene>
<dbReference type="SUPFAM" id="SSF63817">
    <property type="entry name" value="Sortase"/>
    <property type="match status" value="1"/>
</dbReference>